<comment type="caution">
    <text evidence="1">The sequence shown here is derived from an EMBL/GenBank/DDBJ whole genome shotgun (WGS) entry which is preliminary data.</text>
</comment>
<gene>
    <name evidence="1" type="ORF">BST83_16140</name>
</gene>
<dbReference type="RefSeq" id="WP_104810675.1">
    <property type="nucleotide sequence ID" value="NZ_MQUA01000013.1"/>
</dbReference>
<name>A0A2S7L0N5_9FLAO</name>
<evidence type="ECO:0000313" key="1">
    <source>
        <dbReference type="EMBL" id="PQB08482.1"/>
    </source>
</evidence>
<sequence length="262" mass="29782">MKINKYNILVLSDLNKSTSKILKSSVSIAKILNADINLFYAKKPIEVVEKESQLSAMRTINKEYFSIDKNIKSIISPISKKYNVTINHAFTIGNIKNEIAKYIDKTKPDIIFLEKRKPKVLSFFGDNIIQFILEKHKGTIIITDNKHSLEPNKELSLGLFNDTTPNGELIKNIINSTQKPIKAFNIANNSDRLNKETFLKDSKTVEYIFSKGDNVLKNISNYLIKSNVDLLFVNREKNNSNSINPSIKDVINKLNCSLILTT</sequence>
<evidence type="ECO:0000313" key="2">
    <source>
        <dbReference type="Proteomes" id="UP000239522"/>
    </source>
</evidence>
<dbReference type="OrthoDB" id="1198867at2"/>
<evidence type="ECO:0008006" key="3">
    <source>
        <dbReference type="Google" id="ProtNLM"/>
    </source>
</evidence>
<dbReference type="EMBL" id="MQUA01000013">
    <property type="protein sequence ID" value="PQB08482.1"/>
    <property type="molecule type" value="Genomic_DNA"/>
</dbReference>
<dbReference type="AlphaFoldDB" id="A0A2S7L0N5"/>
<reference evidence="1 2" key="1">
    <citation type="submission" date="2016-11" db="EMBL/GenBank/DDBJ databases">
        <title>Trade-off between light-utilization and light-protection in marine flavobacteria.</title>
        <authorList>
            <person name="Kumagai Y."/>
        </authorList>
    </citation>
    <scope>NUCLEOTIDE SEQUENCE [LARGE SCALE GENOMIC DNA]</scope>
    <source>
        <strain evidence="1 2">ATCC 700397</strain>
    </source>
</reference>
<dbReference type="Gene3D" id="3.40.50.620">
    <property type="entry name" value="HUPs"/>
    <property type="match status" value="1"/>
</dbReference>
<accession>A0A2S7L0N5</accession>
<dbReference type="Proteomes" id="UP000239522">
    <property type="component" value="Unassembled WGS sequence"/>
</dbReference>
<protein>
    <recommendedName>
        <fullName evidence="3">UspA domain-containing protein</fullName>
    </recommendedName>
</protein>
<keyword evidence="2" id="KW-1185">Reference proteome</keyword>
<dbReference type="SUPFAM" id="SSF52402">
    <property type="entry name" value="Adenine nucleotide alpha hydrolases-like"/>
    <property type="match status" value="1"/>
</dbReference>
<proteinExistence type="predicted"/>
<dbReference type="InterPro" id="IPR014729">
    <property type="entry name" value="Rossmann-like_a/b/a_fold"/>
</dbReference>
<organism evidence="1 2">
    <name type="scientific">Polaribacter filamentus</name>
    <dbReference type="NCBI Taxonomy" id="53483"/>
    <lineage>
        <taxon>Bacteria</taxon>
        <taxon>Pseudomonadati</taxon>
        <taxon>Bacteroidota</taxon>
        <taxon>Flavobacteriia</taxon>
        <taxon>Flavobacteriales</taxon>
        <taxon>Flavobacteriaceae</taxon>
    </lineage>
</organism>